<keyword evidence="1" id="KW-0315">Glutamine amidotransferase</keyword>
<proteinExistence type="predicted"/>
<name>A0A7W6ILW0_9HYPH</name>
<evidence type="ECO:0000313" key="2">
    <source>
        <dbReference type="Proteomes" id="UP000547011"/>
    </source>
</evidence>
<sequence length="263" mass="28341">MRTTNAQRFRHRPVIGIIACGRMVEGEPAQAVKHRYLEAVEKHADAVPLIVPSNQDVGRAAELVSRLDAVMLTGSNSNIAPHHYGSTRVGQAPIDDGRDGFSQALVHAAITAAKPVFGICRGLQEINVALGGTLRDLRESDQGDAHHAPAGASLEEMFGFGHEIAVNAGGMLRRIVDGDRVDVNSVHFQAIDRLAEGLVVNATGPNGVIEAISANHTPAPVFAVQWHPEWRPEERAHDLAFWHYLSEAARARYMPAPGSELSA</sequence>
<dbReference type="AlphaFoldDB" id="A0A7W6ILW0"/>
<evidence type="ECO:0000313" key="1">
    <source>
        <dbReference type="EMBL" id="MBB4052051.1"/>
    </source>
</evidence>
<reference evidence="1 2" key="1">
    <citation type="submission" date="2020-08" db="EMBL/GenBank/DDBJ databases">
        <title>Genomic Encyclopedia of Type Strains, Phase IV (KMG-IV): sequencing the most valuable type-strain genomes for metagenomic binning, comparative biology and taxonomic classification.</title>
        <authorList>
            <person name="Goeker M."/>
        </authorList>
    </citation>
    <scope>NUCLEOTIDE SEQUENCE [LARGE SCALE GENOMIC DNA]</scope>
    <source>
        <strain evidence="1 2">DSM 23447</strain>
    </source>
</reference>
<dbReference type="PANTHER" id="PTHR43235:SF1">
    <property type="entry name" value="GLUTAMINE AMIDOTRANSFERASE PB2B2.05-RELATED"/>
    <property type="match status" value="1"/>
</dbReference>
<dbReference type="PROSITE" id="PS51273">
    <property type="entry name" value="GATASE_TYPE_1"/>
    <property type="match status" value="1"/>
</dbReference>
<dbReference type="Gene3D" id="3.40.50.880">
    <property type="match status" value="1"/>
</dbReference>
<dbReference type="Pfam" id="PF07722">
    <property type="entry name" value="Peptidase_C26"/>
    <property type="match status" value="1"/>
</dbReference>
<dbReference type="GO" id="GO:0016740">
    <property type="term" value="F:transferase activity"/>
    <property type="evidence" value="ECO:0007669"/>
    <property type="project" value="UniProtKB-KW"/>
</dbReference>
<dbReference type="Proteomes" id="UP000547011">
    <property type="component" value="Unassembled WGS sequence"/>
</dbReference>
<gene>
    <name evidence="1" type="ORF">GGR20_001693</name>
</gene>
<keyword evidence="1" id="KW-0808">Transferase</keyword>
<dbReference type="PANTHER" id="PTHR43235">
    <property type="entry name" value="GLUTAMINE AMIDOTRANSFERASE PB2B2.05-RELATED"/>
    <property type="match status" value="1"/>
</dbReference>
<dbReference type="CDD" id="cd01745">
    <property type="entry name" value="GATase1_2"/>
    <property type="match status" value="1"/>
</dbReference>
<dbReference type="InterPro" id="IPR029062">
    <property type="entry name" value="Class_I_gatase-like"/>
</dbReference>
<dbReference type="RefSeq" id="WP_183310775.1">
    <property type="nucleotide sequence ID" value="NZ_JACIEW010000003.1"/>
</dbReference>
<comment type="caution">
    <text evidence="1">The sequence shown here is derived from an EMBL/GenBank/DDBJ whole genome shotgun (WGS) entry which is preliminary data.</text>
</comment>
<protein>
    <submittedName>
        <fullName evidence="1">Putative glutamine amidotransferase</fullName>
    </submittedName>
</protein>
<dbReference type="GO" id="GO:0005829">
    <property type="term" value="C:cytosol"/>
    <property type="evidence" value="ECO:0007669"/>
    <property type="project" value="TreeGrafter"/>
</dbReference>
<keyword evidence="2" id="KW-1185">Reference proteome</keyword>
<accession>A0A7W6ILW0</accession>
<dbReference type="InterPro" id="IPR011697">
    <property type="entry name" value="Peptidase_C26"/>
</dbReference>
<dbReference type="GO" id="GO:0006598">
    <property type="term" value="P:polyamine catabolic process"/>
    <property type="evidence" value="ECO:0007669"/>
    <property type="project" value="TreeGrafter"/>
</dbReference>
<dbReference type="SUPFAM" id="SSF52317">
    <property type="entry name" value="Class I glutamine amidotransferase-like"/>
    <property type="match status" value="1"/>
</dbReference>
<dbReference type="InterPro" id="IPR044668">
    <property type="entry name" value="PuuD-like"/>
</dbReference>
<dbReference type="GO" id="GO:0033969">
    <property type="term" value="F:gamma-glutamyl-gamma-aminobutyrate hydrolase activity"/>
    <property type="evidence" value="ECO:0007669"/>
    <property type="project" value="TreeGrafter"/>
</dbReference>
<dbReference type="EMBL" id="JACIEW010000003">
    <property type="protein sequence ID" value="MBB4052051.1"/>
    <property type="molecule type" value="Genomic_DNA"/>
</dbReference>
<organism evidence="1 2">
    <name type="scientific">Devosia subaequoris</name>
    <dbReference type="NCBI Taxonomy" id="395930"/>
    <lineage>
        <taxon>Bacteria</taxon>
        <taxon>Pseudomonadati</taxon>
        <taxon>Pseudomonadota</taxon>
        <taxon>Alphaproteobacteria</taxon>
        <taxon>Hyphomicrobiales</taxon>
        <taxon>Devosiaceae</taxon>
        <taxon>Devosia</taxon>
    </lineage>
</organism>